<evidence type="ECO:0000313" key="9">
    <source>
        <dbReference type="EMBL" id="CAJ1391417.1"/>
    </source>
</evidence>
<dbReference type="GO" id="GO:0003824">
    <property type="term" value="F:catalytic activity"/>
    <property type="evidence" value="ECO:0007669"/>
    <property type="project" value="InterPro"/>
</dbReference>
<dbReference type="PANTHER" id="PTHR43409">
    <property type="entry name" value="ANAEROBIC MAGNESIUM-PROTOPORPHYRIN IX MONOMETHYL ESTER CYCLASE-RELATED"/>
    <property type="match status" value="1"/>
</dbReference>
<dbReference type="Proteomes" id="UP001178507">
    <property type="component" value="Unassembled WGS sequence"/>
</dbReference>
<evidence type="ECO:0000256" key="1">
    <source>
        <dbReference type="ARBA" id="ARBA00001966"/>
    </source>
</evidence>
<gene>
    <name evidence="9" type="ORF">EVOR1521_LOCUS16681</name>
</gene>
<keyword evidence="5" id="KW-0479">Metal-binding</keyword>
<dbReference type="Gene3D" id="3.20.20.70">
    <property type="entry name" value="Aldolase class I"/>
    <property type="match status" value="1"/>
</dbReference>
<dbReference type="SMART" id="SM00729">
    <property type="entry name" value="Elp3"/>
    <property type="match status" value="1"/>
</dbReference>
<comment type="cofactor">
    <cofactor evidence="1">
        <name>[4Fe-4S] cluster</name>
        <dbReference type="ChEBI" id="CHEBI:49883"/>
    </cofactor>
</comment>
<dbReference type="EMBL" id="CAUJNA010002223">
    <property type="protein sequence ID" value="CAJ1391417.1"/>
    <property type="molecule type" value="Genomic_DNA"/>
</dbReference>
<proteinExistence type="predicted"/>
<keyword evidence="2" id="KW-0489">Methyltransferase</keyword>
<keyword evidence="4" id="KW-0949">S-adenosyl-L-methionine</keyword>
<organism evidence="9 10">
    <name type="scientific">Effrenium voratum</name>
    <dbReference type="NCBI Taxonomy" id="2562239"/>
    <lineage>
        <taxon>Eukaryota</taxon>
        <taxon>Sar</taxon>
        <taxon>Alveolata</taxon>
        <taxon>Dinophyceae</taxon>
        <taxon>Suessiales</taxon>
        <taxon>Symbiodiniaceae</taxon>
        <taxon>Effrenium</taxon>
    </lineage>
</organism>
<dbReference type="AlphaFoldDB" id="A0AA36IP71"/>
<evidence type="ECO:0000256" key="5">
    <source>
        <dbReference type="ARBA" id="ARBA00022723"/>
    </source>
</evidence>
<dbReference type="InterPro" id="IPR007197">
    <property type="entry name" value="rSAM"/>
</dbReference>
<dbReference type="PROSITE" id="PS51918">
    <property type="entry name" value="RADICAL_SAM"/>
    <property type="match status" value="1"/>
</dbReference>
<evidence type="ECO:0000313" key="10">
    <source>
        <dbReference type="Proteomes" id="UP001178507"/>
    </source>
</evidence>
<protein>
    <recommendedName>
        <fullName evidence="8">Radical SAM core domain-containing protein</fullName>
    </recommendedName>
</protein>
<name>A0AA36IP71_9DINO</name>
<evidence type="ECO:0000256" key="2">
    <source>
        <dbReference type="ARBA" id="ARBA00022603"/>
    </source>
</evidence>
<reference evidence="9" key="1">
    <citation type="submission" date="2023-08" db="EMBL/GenBank/DDBJ databases">
        <authorList>
            <person name="Chen Y."/>
            <person name="Shah S."/>
            <person name="Dougan E. K."/>
            <person name="Thang M."/>
            <person name="Chan C."/>
        </authorList>
    </citation>
    <scope>NUCLEOTIDE SEQUENCE</scope>
</reference>
<sequence>MAPSDDFLGVPGYWTLEDLARSGQVVMFECSHCTHTKILDIPALARKHGPQTRVNFFKRNMPCPRCGKTGMADGPVLQSPKTAERRFQLVLIKPSHYGEDGYVIRWWRSIIPSNSLAAVYGIAAECAEAKALGPDTQIDIDAMDETNTRIDVDGLVKRFADNNNFGMVALVGVQSNQYPRALDLARQFRAAGIQVAMGGFHVSGCLAMLDGHAVDLDACRDLGVSMFTGEAEGRFDTILSDAAQGRLQPLYDYMNDLPGIEGTPAPFLPKRYVERTVGHSTSFDAGRGCPYQCSFCTIINVQGRKSRYRSADDVERLVRLNWEQGIHKFFITDDNFARNREWESIFDRLIKLREEDGIPLGLMIQVDTLCHKIDGFVEKAKRAGVTRVFIGLENVNPDNLIAAKKRQNKITEYRKMLLAWKAQGIITLAGYILGFPADTPETIRRDIRILQEELPLDIIEFFNLTPLPGSEDHKVLWQKGVDMDADLNAYDLHHVVTDHGKMSRDEWLAIYYEAWRLYYTPEHMKTLLRRAAATGVPIASLVKLLVQFETTIRLEDVHPLESGILRLRHPSERRPGLPRQNALVFWPRFAWDTVRTHVLFGLAIARATFWAVRIARDPEAKNYSDTALTPVTDEDDALDLYTKTTGGSEAVAHSKKVAELTGHG</sequence>
<dbReference type="SFLD" id="SFLDG01123">
    <property type="entry name" value="methyltransferase_(Class_B)"/>
    <property type="match status" value="1"/>
</dbReference>
<dbReference type="InterPro" id="IPR013785">
    <property type="entry name" value="Aldolase_TIM"/>
</dbReference>
<dbReference type="InterPro" id="IPR034466">
    <property type="entry name" value="Methyltransferase_Class_B"/>
</dbReference>
<keyword evidence="10" id="KW-1185">Reference proteome</keyword>
<evidence type="ECO:0000256" key="7">
    <source>
        <dbReference type="ARBA" id="ARBA00023014"/>
    </source>
</evidence>
<dbReference type="InterPro" id="IPR051198">
    <property type="entry name" value="BchE-like"/>
</dbReference>
<comment type="caution">
    <text evidence="9">The sequence shown here is derived from an EMBL/GenBank/DDBJ whole genome shotgun (WGS) entry which is preliminary data.</text>
</comment>
<dbReference type="GO" id="GO:0051539">
    <property type="term" value="F:4 iron, 4 sulfur cluster binding"/>
    <property type="evidence" value="ECO:0007669"/>
    <property type="project" value="UniProtKB-KW"/>
</dbReference>
<accession>A0AA36IP71</accession>
<dbReference type="InterPro" id="IPR058240">
    <property type="entry name" value="rSAM_sf"/>
</dbReference>
<dbReference type="PANTHER" id="PTHR43409:SF7">
    <property type="entry name" value="BLL1977 PROTEIN"/>
    <property type="match status" value="1"/>
</dbReference>
<evidence type="ECO:0000256" key="6">
    <source>
        <dbReference type="ARBA" id="ARBA00023004"/>
    </source>
</evidence>
<dbReference type="GO" id="GO:0046872">
    <property type="term" value="F:metal ion binding"/>
    <property type="evidence" value="ECO:0007669"/>
    <property type="project" value="UniProtKB-KW"/>
</dbReference>
<evidence type="ECO:0000256" key="3">
    <source>
        <dbReference type="ARBA" id="ARBA00022679"/>
    </source>
</evidence>
<evidence type="ECO:0000259" key="8">
    <source>
        <dbReference type="PROSITE" id="PS51918"/>
    </source>
</evidence>
<dbReference type="CDD" id="cd01335">
    <property type="entry name" value="Radical_SAM"/>
    <property type="match status" value="1"/>
</dbReference>
<keyword evidence="3" id="KW-0808">Transferase</keyword>
<dbReference type="SFLD" id="SFLDG01082">
    <property type="entry name" value="B12-binding_domain_containing"/>
    <property type="match status" value="1"/>
</dbReference>
<feature type="domain" description="Radical SAM core" evidence="8">
    <location>
        <begin position="275"/>
        <end position="505"/>
    </location>
</feature>
<evidence type="ECO:0000256" key="4">
    <source>
        <dbReference type="ARBA" id="ARBA00022691"/>
    </source>
</evidence>
<dbReference type="SFLD" id="SFLDS00029">
    <property type="entry name" value="Radical_SAM"/>
    <property type="match status" value="1"/>
</dbReference>
<keyword evidence="6" id="KW-0408">Iron</keyword>
<keyword evidence="7" id="KW-0411">Iron-sulfur</keyword>
<dbReference type="GO" id="GO:0005829">
    <property type="term" value="C:cytosol"/>
    <property type="evidence" value="ECO:0007669"/>
    <property type="project" value="TreeGrafter"/>
</dbReference>
<dbReference type="Pfam" id="PF04055">
    <property type="entry name" value="Radical_SAM"/>
    <property type="match status" value="1"/>
</dbReference>
<dbReference type="SUPFAM" id="SSF102114">
    <property type="entry name" value="Radical SAM enzymes"/>
    <property type="match status" value="1"/>
</dbReference>
<dbReference type="InterPro" id="IPR006638">
    <property type="entry name" value="Elp3/MiaA/NifB-like_rSAM"/>
</dbReference>